<dbReference type="PANTHER" id="PTHR30319">
    <property type="entry name" value="PHENYLACETIC ACID REGULATOR-RELATED TRANSCRIPTIONAL REPRESSOR"/>
    <property type="match status" value="1"/>
</dbReference>
<dbReference type="GO" id="GO:0006351">
    <property type="term" value="P:DNA-templated transcription"/>
    <property type="evidence" value="ECO:0007669"/>
    <property type="project" value="InterPro"/>
</dbReference>
<dbReference type="Gene3D" id="3.30.70.2650">
    <property type="match status" value="1"/>
</dbReference>
<keyword evidence="5" id="KW-1185">Reference proteome</keyword>
<dbReference type="AlphaFoldDB" id="A0A0M4QGD7"/>
<dbReference type="EMBL" id="CP012677">
    <property type="protein sequence ID" value="ALE92730.1"/>
    <property type="molecule type" value="Genomic_DNA"/>
</dbReference>
<name>A0A0M4QGD7_9MICC</name>
<sequence length="296" mass="32826">MSAKESAIRHHQLIITIYGLYCRGAGQAMPVSVLIDMLGDLGYDHSGVRSAVSRLKAKGVLRSVKDGNVAKYELSSMVAELFLEGDERIFSAEPTNAARGWVLAIFSVPEALRNRRHQLRTVLSGFGFGSITSGVWVAPASALERTKERLRALELDQFVDFFEGEHVANGDLPAKVAQWWHLASLDEQFAEFLALYADDVVKWTAKVGADPERVLAESTAELRRDAFRCYIPMLTNWRRFPYKDPGLAPEYLPKDWKGQAARATFLEAHRLLAPLAAAHARALMTKARALPSGFIG</sequence>
<dbReference type="Proteomes" id="UP000062833">
    <property type="component" value="Chromosome"/>
</dbReference>
<evidence type="ECO:0000259" key="2">
    <source>
        <dbReference type="Pfam" id="PF08223"/>
    </source>
</evidence>
<evidence type="ECO:0000259" key="3">
    <source>
        <dbReference type="Pfam" id="PF20803"/>
    </source>
</evidence>
<dbReference type="PIRSF" id="PIRSF020623">
    <property type="entry name" value="PaaX"/>
    <property type="match status" value="1"/>
</dbReference>
<feature type="domain" description="Transcriptional repressor PaaX-like N-terminal" evidence="1">
    <location>
        <begin position="13"/>
        <end position="76"/>
    </location>
</feature>
<dbReference type="InterPro" id="IPR012906">
    <property type="entry name" value="PaaX-like_N"/>
</dbReference>
<dbReference type="Pfam" id="PF07848">
    <property type="entry name" value="PaaX"/>
    <property type="match status" value="1"/>
</dbReference>
<gene>
    <name evidence="4" type="ORF">AOC05_11145</name>
</gene>
<evidence type="ECO:0000313" key="5">
    <source>
        <dbReference type="Proteomes" id="UP000062833"/>
    </source>
</evidence>
<reference evidence="5" key="1">
    <citation type="submission" date="2015-09" db="EMBL/GenBank/DDBJ databases">
        <title>Complete genome of Arthrobacter alpinus strain R3.8.</title>
        <authorList>
            <person name="See-Too W.S."/>
            <person name="Chan K.G."/>
        </authorList>
    </citation>
    <scope>NUCLEOTIDE SEQUENCE [LARGE SCALE GENOMIC DNA]</scope>
    <source>
        <strain evidence="5">R3.8</strain>
    </source>
</reference>
<evidence type="ECO:0000313" key="4">
    <source>
        <dbReference type="EMBL" id="ALE92730.1"/>
    </source>
</evidence>
<dbReference type="RefSeq" id="WP_062007290.1">
    <property type="nucleotide sequence ID" value="NZ_CP012677.1"/>
</dbReference>
<dbReference type="PATRIC" id="fig|656366.3.peg.2403"/>
<dbReference type="Gene3D" id="1.20.58.1460">
    <property type="match status" value="1"/>
</dbReference>
<dbReference type="InterPro" id="IPR013225">
    <property type="entry name" value="PaaX_C"/>
</dbReference>
<dbReference type="PANTHER" id="PTHR30319:SF1">
    <property type="entry name" value="TRANSCRIPTIONAL REPRESSOR PAAX"/>
    <property type="match status" value="1"/>
</dbReference>
<evidence type="ECO:0000259" key="1">
    <source>
        <dbReference type="Pfam" id="PF07848"/>
    </source>
</evidence>
<proteinExistence type="predicted"/>
<dbReference type="Pfam" id="PF08223">
    <property type="entry name" value="PaaX_C"/>
    <property type="match status" value="1"/>
</dbReference>
<dbReference type="Gene3D" id="1.10.10.10">
    <property type="entry name" value="Winged helix-like DNA-binding domain superfamily/Winged helix DNA-binding domain"/>
    <property type="match status" value="1"/>
</dbReference>
<dbReference type="InterPro" id="IPR011965">
    <property type="entry name" value="PaaX_trns_reg"/>
</dbReference>
<accession>A0A0M4QGD7</accession>
<dbReference type="InterPro" id="IPR036388">
    <property type="entry name" value="WH-like_DNA-bd_sf"/>
</dbReference>
<organism evidence="4 5">
    <name type="scientific">Arthrobacter alpinus</name>
    <dbReference type="NCBI Taxonomy" id="656366"/>
    <lineage>
        <taxon>Bacteria</taxon>
        <taxon>Bacillati</taxon>
        <taxon>Actinomycetota</taxon>
        <taxon>Actinomycetes</taxon>
        <taxon>Micrococcales</taxon>
        <taxon>Micrococcaceae</taxon>
        <taxon>Arthrobacter</taxon>
    </lineage>
</organism>
<dbReference type="InterPro" id="IPR048846">
    <property type="entry name" value="PaaX-like_central"/>
</dbReference>
<dbReference type="KEGG" id="aaq:AOC05_11145"/>
<feature type="domain" description="Transcriptional repressor PaaX-like C-terminal" evidence="2">
    <location>
        <begin position="180"/>
        <end position="281"/>
    </location>
</feature>
<protein>
    <submittedName>
        <fullName evidence="4">PaaX family transcriptional regulator</fullName>
    </submittedName>
</protein>
<feature type="domain" description="Transcriptional repressor PaaX-like central Cas2-like" evidence="3">
    <location>
        <begin position="98"/>
        <end position="172"/>
    </location>
</feature>
<dbReference type="Pfam" id="PF20803">
    <property type="entry name" value="PaaX_M"/>
    <property type="match status" value="1"/>
</dbReference>